<keyword evidence="7 10" id="KW-0472">Membrane</keyword>
<comment type="similarity">
    <text evidence="2 9">Belongs to the MIP/aquaporin (TC 1.A.8) family.</text>
</comment>
<evidence type="ECO:0000256" key="7">
    <source>
        <dbReference type="ARBA" id="ARBA00023136"/>
    </source>
</evidence>
<dbReference type="SUPFAM" id="SSF81338">
    <property type="entry name" value="Aquaporin-like"/>
    <property type="match status" value="1"/>
</dbReference>
<evidence type="ECO:0000256" key="5">
    <source>
        <dbReference type="ARBA" id="ARBA00022737"/>
    </source>
</evidence>
<protein>
    <submittedName>
        <fullName evidence="11">Aquaporin-like protein</fullName>
    </submittedName>
</protein>
<evidence type="ECO:0000256" key="10">
    <source>
        <dbReference type="SAM" id="Phobius"/>
    </source>
</evidence>
<evidence type="ECO:0000256" key="3">
    <source>
        <dbReference type="ARBA" id="ARBA00022448"/>
    </source>
</evidence>
<comment type="catalytic activity">
    <reaction evidence="8">
        <text>H2O(in) = H2O(out)</text>
        <dbReference type="Rhea" id="RHEA:29667"/>
        <dbReference type="ChEBI" id="CHEBI:15377"/>
    </reaction>
</comment>
<feature type="transmembrane region" description="Helical" evidence="10">
    <location>
        <begin position="86"/>
        <end position="105"/>
    </location>
</feature>
<name>A0A316VRG0_9BASI</name>
<dbReference type="EMBL" id="KZ819602">
    <property type="protein sequence ID" value="PWN38085.1"/>
    <property type="molecule type" value="Genomic_DNA"/>
</dbReference>
<dbReference type="InterPro" id="IPR000425">
    <property type="entry name" value="MIP"/>
</dbReference>
<dbReference type="InterPro" id="IPR050363">
    <property type="entry name" value="MIP/Aquaporin"/>
</dbReference>
<reference evidence="11 12" key="1">
    <citation type="journal article" date="2018" name="Mol. Biol. Evol.">
        <title>Broad Genomic Sampling Reveals a Smut Pathogenic Ancestry of the Fungal Clade Ustilaginomycotina.</title>
        <authorList>
            <person name="Kijpornyongpan T."/>
            <person name="Mondo S.J."/>
            <person name="Barry K."/>
            <person name="Sandor L."/>
            <person name="Lee J."/>
            <person name="Lipzen A."/>
            <person name="Pangilinan J."/>
            <person name="LaButti K."/>
            <person name="Hainaut M."/>
            <person name="Henrissat B."/>
            <person name="Grigoriev I.V."/>
            <person name="Spatafora J.W."/>
            <person name="Aime M.C."/>
        </authorList>
    </citation>
    <scope>NUCLEOTIDE SEQUENCE [LARGE SCALE GENOMIC DNA]</scope>
    <source>
        <strain evidence="11 12">MCA 3882</strain>
    </source>
</reference>
<dbReference type="Pfam" id="PF00230">
    <property type="entry name" value="MIP"/>
    <property type="match status" value="1"/>
</dbReference>
<evidence type="ECO:0000313" key="11">
    <source>
        <dbReference type="EMBL" id="PWN38085.1"/>
    </source>
</evidence>
<accession>A0A316VRG0</accession>
<keyword evidence="3 9" id="KW-0813">Transport</keyword>
<dbReference type="GO" id="GO:0015254">
    <property type="term" value="F:glycerol channel activity"/>
    <property type="evidence" value="ECO:0007669"/>
    <property type="project" value="TreeGrafter"/>
</dbReference>
<evidence type="ECO:0000256" key="2">
    <source>
        <dbReference type="ARBA" id="ARBA00006175"/>
    </source>
</evidence>
<dbReference type="OrthoDB" id="3222at2759"/>
<keyword evidence="5" id="KW-0677">Repeat</keyword>
<evidence type="ECO:0000256" key="9">
    <source>
        <dbReference type="RuleBase" id="RU000477"/>
    </source>
</evidence>
<keyword evidence="4 9" id="KW-0812">Transmembrane</keyword>
<proteinExistence type="inferred from homology"/>
<keyword evidence="6 10" id="KW-1133">Transmembrane helix</keyword>
<keyword evidence="12" id="KW-1185">Reference proteome</keyword>
<gene>
    <name evidence="11" type="ORF">FA14DRAFT_118585</name>
</gene>
<dbReference type="Gene3D" id="1.20.1080.10">
    <property type="entry name" value="Glycerol uptake facilitator protein"/>
    <property type="match status" value="1"/>
</dbReference>
<dbReference type="InterPro" id="IPR022357">
    <property type="entry name" value="MIP_CS"/>
</dbReference>
<dbReference type="PROSITE" id="PS00221">
    <property type="entry name" value="MIP"/>
    <property type="match status" value="1"/>
</dbReference>
<comment type="subcellular location">
    <subcellularLocation>
        <location evidence="1">Membrane</location>
        <topology evidence="1">Multi-pass membrane protein</topology>
    </subcellularLocation>
</comment>
<feature type="transmembrane region" description="Helical" evidence="10">
    <location>
        <begin position="44"/>
        <end position="74"/>
    </location>
</feature>
<dbReference type="STRING" id="1280837.A0A316VRG0"/>
<sequence length="260" mass="27931">MALYREELAEMAGAFMIILFGAGAQCQAQLYPETGSYIQCLIGWAAGVSIGAAIAGPISGGHINPAVTVTMAVFRKFSWKKVPRYILAQTIGCMLATFTVCFVYRDAIKAFEHASKGNSIIGNFISIPNASLSNLNVWFDEFVGTAILVGMIACLSDTNVHVGSNLSFHLFIIISAIAVAFGPQTGFAINPARDFGPRIALSLMGYEGVFFHDGAYWIWGIWLANIPGGLIGAFLADFFIYTGFDSPLYTILGRSTALPV</sequence>
<dbReference type="GO" id="GO:0015250">
    <property type="term" value="F:water channel activity"/>
    <property type="evidence" value="ECO:0007669"/>
    <property type="project" value="TreeGrafter"/>
</dbReference>
<dbReference type="GO" id="GO:0005886">
    <property type="term" value="C:plasma membrane"/>
    <property type="evidence" value="ECO:0007669"/>
    <property type="project" value="TreeGrafter"/>
</dbReference>
<evidence type="ECO:0000256" key="4">
    <source>
        <dbReference type="ARBA" id="ARBA00022692"/>
    </source>
</evidence>
<dbReference type="InParanoid" id="A0A316VRG0"/>
<dbReference type="Proteomes" id="UP000245771">
    <property type="component" value="Unassembled WGS sequence"/>
</dbReference>
<dbReference type="AlphaFoldDB" id="A0A316VRG0"/>
<evidence type="ECO:0000313" key="12">
    <source>
        <dbReference type="Proteomes" id="UP000245771"/>
    </source>
</evidence>
<dbReference type="GeneID" id="37018084"/>
<evidence type="ECO:0000256" key="6">
    <source>
        <dbReference type="ARBA" id="ARBA00022989"/>
    </source>
</evidence>
<dbReference type="InterPro" id="IPR023271">
    <property type="entry name" value="Aquaporin-like"/>
</dbReference>
<dbReference type="RefSeq" id="XP_025358387.1">
    <property type="nucleotide sequence ID" value="XM_025496303.1"/>
</dbReference>
<organism evidence="11 12">
    <name type="scientific">Meira miltonrushii</name>
    <dbReference type="NCBI Taxonomy" id="1280837"/>
    <lineage>
        <taxon>Eukaryota</taxon>
        <taxon>Fungi</taxon>
        <taxon>Dikarya</taxon>
        <taxon>Basidiomycota</taxon>
        <taxon>Ustilaginomycotina</taxon>
        <taxon>Exobasidiomycetes</taxon>
        <taxon>Exobasidiales</taxon>
        <taxon>Brachybasidiaceae</taxon>
        <taxon>Meira</taxon>
    </lineage>
</organism>
<evidence type="ECO:0000256" key="1">
    <source>
        <dbReference type="ARBA" id="ARBA00004141"/>
    </source>
</evidence>
<dbReference type="PRINTS" id="PR00783">
    <property type="entry name" value="MINTRINSICP"/>
</dbReference>
<dbReference type="PANTHER" id="PTHR43829">
    <property type="entry name" value="AQUAPORIN OR AQUAGLYCEROPORIN RELATED"/>
    <property type="match status" value="1"/>
</dbReference>
<feature type="transmembrane region" description="Helical" evidence="10">
    <location>
        <begin position="168"/>
        <end position="189"/>
    </location>
</feature>
<feature type="transmembrane region" description="Helical" evidence="10">
    <location>
        <begin position="216"/>
        <end position="244"/>
    </location>
</feature>
<dbReference type="PANTHER" id="PTHR43829:SF9">
    <property type="entry name" value="AQUAPORIN-9"/>
    <property type="match status" value="1"/>
</dbReference>
<feature type="transmembrane region" description="Helical" evidence="10">
    <location>
        <begin position="137"/>
        <end position="156"/>
    </location>
</feature>
<evidence type="ECO:0000256" key="8">
    <source>
        <dbReference type="ARBA" id="ARBA00034651"/>
    </source>
</evidence>